<proteinExistence type="predicted"/>
<evidence type="ECO:0000313" key="1">
    <source>
        <dbReference type="EMBL" id="RVW29612.1"/>
    </source>
</evidence>
<gene>
    <name evidence="1" type="ORF">CK203_094324</name>
</gene>
<sequence length="111" mass="12543">MELSEASVLVPQTLATISAIFIQMSDSLVYMNTWVGLAFQKGERKDDEGLRLRVFVHNVFLENLVGTSITRPLRFRPLCCLMFVVDALSEIASQLGKKDWNFSLNPCDELC</sequence>
<comment type="caution">
    <text evidence="1">The sequence shown here is derived from an EMBL/GenBank/DDBJ whole genome shotgun (WGS) entry which is preliminary data.</text>
</comment>
<dbReference type="Proteomes" id="UP000288805">
    <property type="component" value="Unassembled WGS sequence"/>
</dbReference>
<name>A0A438D2H3_VITVI</name>
<protein>
    <submittedName>
        <fullName evidence="1">Uncharacterized protein</fullName>
    </submittedName>
</protein>
<dbReference type="EMBL" id="QGNW01001836">
    <property type="protein sequence ID" value="RVW29612.1"/>
    <property type="molecule type" value="Genomic_DNA"/>
</dbReference>
<organism evidence="1 2">
    <name type="scientific">Vitis vinifera</name>
    <name type="common">Grape</name>
    <dbReference type="NCBI Taxonomy" id="29760"/>
    <lineage>
        <taxon>Eukaryota</taxon>
        <taxon>Viridiplantae</taxon>
        <taxon>Streptophyta</taxon>
        <taxon>Embryophyta</taxon>
        <taxon>Tracheophyta</taxon>
        <taxon>Spermatophyta</taxon>
        <taxon>Magnoliopsida</taxon>
        <taxon>eudicotyledons</taxon>
        <taxon>Gunneridae</taxon>
        <taxon>Pentapetalae</taxon>
        <taxon>rosids</taxon>
        <taxon>Vitales</taxon>
        <taxon>Vitaceae</taxon>
        <taxon>Viteae</taxon>
        <taxon>Vitis</taxon>
    </lineage>
</organism>
<evidence type="ECO:0000313" key="2">
    <source>
        <dbReference type="Proteomes" id="UP000288805"/>
    </source>
</evidence>
<dbReference type="AlphaFoldDB" id="A0A438D2H3"/>
<accession>A0A438D2H3</accession>
<reference evidence="1 2" key="1">
    <citation type="journal article" date="2018" name="PLoS Genet.">
        <title>Population sequencing reveals clonal diversity and ancestral inbreeding in the grapevine cultivar Chardonnay.</title>
        <authorList>
            <person name="Roach M.J."/>
            <person name="Johnson D.L."/>
            <person name="Bohlmann J."/>
            <person name="van Vuuren H.J."/>
            <person name="Jones S.J."/>
            <person name="Pretorius I.S."/>
            <person name="Schmidt S.A."/>
            <person name="Borneman A.R."/>
        </authorList>
    </citation>
    <scope>NUCLEOTIDE SEQUENCE [LARGE SCALE GENOMIC DNA]</scope>
    <source>
        <strain evidence="2">cv. Chardonnay</strain>
        <tissue evidence="1">Leaf</tissue>
    </source>
</reference>